<feature type="region of interest" description="Disordered" evidence="9">
    <location>
        <begin position="113"/>
        <end position="169"/>
    </location>
</feature>
<dbReference type="InterPro" id="IPR009057">
    <property type="entry name" value="Homeodomain-like_sf"/>
</dbReference>
<feature type="DNA-binding region" description="Homeobox" evidence="7">
    <location>
        <begin position="219"/>
        <end position="278"/>
    </location>
</feature>
<dbReference type="InterPro" id="IPR017970">
    <property type="entry name" value="Homeobox_CS"/>
</dbReference>
<feature type="compositionally biased region" description="Basic and acidic residues" evidence="9">
    <location>
        <begin position="125"/>
        <end position="138"/>
    </location>
</feature>
<keyword evidence="2" id="KW-0217">Developmental protein</keyword>
<dbReference type="Gene3D" id="1.10.10.60">
    <property type="entry name" value="Homeodomain-like"/>
    <property type="match status" value="1"/>
</dbReference>
<evidence type="ECO:0000256" key="5">
    <source>
        <dbReference type="ARBA" id="ARBA00023242"/>
    </source>
</evidence>
<reference evidence="12" key="1">
    <citation type="submission" date="2025-08" db="UniProtKB">
        <authorList>
            <consortium name="RefSeq"/>
        </authorList>
    </citation>
    <scope>IDENTIFICATION</scope>
</reference>
<dbReference type="PROSITE" id="PS50071">
    <property type="entry name" value="HOMEOBOX_2"/>
    <property type="match status" value="1"/>
</dbReference>
<evidence type="ECO:0000256" key="4">
    <source>
        <dbReference type="ARBA" id="ARBA00023155"/>
    </source>
</evidence>
<evidence type="ECO:0000256" key="3">
    <source>
        <dbReference type="ARBA" id="ARBA00023125"/>
    </source>
</evidence>
<keyword evidence="4 7" id="KW-0371">Homeobox</keyword>
<dbReference type="SMART" id="SM00389">
    <property type="entry name" value="HOX"/>
    <property type="match status" value="1"/>
</dbReference>
<keyword evidence="11" id="KW-1185">Reference proteome</keyword>
<evidence type="ECO:0000313" key="11">
    <source>
        <dbReference type="Proteomes" id="UP000694888"/>
    </source>
</evidence>
<sequence>MFANINKSVFFSLRNPDISNAIQRFSEDISSERQSYNNFSPLNLTMSSLPPGQPSPRHSWDAQTGETITSVDSNNSCVLGNAVGEHSATTPPSPKLLKKPELTFSIERILGLNSSRGSGLTPSDRATREFSRESHSAYDADFNGDEDDLDDDDETIDVDDSGPAGHGHEQSSLIFQGEFSSPPREQETPKYQWLQCTRYHPPKLQRSKKNEGTKKRKLGRNPRVPFTQHQVVVLEEKFRRTHYLSSMDVAELSAALSLTETRVKIWFQNRRARERRDKEATQRTHNTMVQKAFQPLSIPTVAWPMPSPMTSSNYVQYQQVLEFRPHCLTSAFGLYNANSGDKDNTVLSCRGESPPSTVS</sequence>
<keyword evidence="3 7" id="KW-0238">DNA-binding</keyword>
<evidence type="ECO:0000256" key="6">
    <source>
        <dbReference type="ARBA" id="ARBA00038425"/>
    </source>
</evidence>
<dbReference type="PANTHER" id="PTHR24338">
    <property type="entry name" value="HOMEOBOX PROTEIN MSX"/>
    <property type="match status" value="1"/>
</dbReference>
<gene>
    <name evidence="12" type="primary">LOC101860658</name>
</gene>
<accession>A0ABM0JRI2</accession>
<name>A0ABM0JRI2_APLCA</name>
<evidence type="ECO:0000256" key="2">
    <source>
        <dbReference type="ARBA" id="ARBA00022473"/>
    </source>
</evidence>
<evidence type="ECO:0000313" key="12">
    <source>
        <dbReference type="RefSeq" id="XP_005099856.1"/>
    </source>
</evidence>
<dbReference type="GeneID" id="101860658"/>
<dbReference type="InterPro" id="IPR050674">
    <property type="entry name" value="Msh_Homeobox_Regulators"/>
</dbReference>
<evidence type="ECO:0000256" key="7">
    <source>
        <dbReference type="PROSITE-ProRule" id="PRU00108"/>
    </source>
</evidence>
<dbReference type="Proteomes" id="UP000694888">
    <property type="component" value="Unplaced"/>
</dbReference>
<dbReference type="PROSITE" id="PS00027">
    <property type="entry name" value="HOMEOBOX_1"/>
    <property type="match status" value="1"/>
</dbReference>
<evidence type="ECO:0000259" key="10">
    <source>
        <dbReference type="PROSITE" id="PS50071"/>
    </source>
</evidence>
<protein>
    <submittedName>
        <fullName evidence="12">Homeobox protein MSH-D-like</fullName>
    </submittedName>
</protein>
<evidence type="ECO:0000256" key="8">
    <source>
        <dbReference type="RuleBase" id="RU000682"/>
    </source>
</evidence>
<dbReference type="PANTHER" id="PTHR24338:SF0">
    <property type="entry name" value="MUSCLE SEGMENTATION HOMEOBOX"/>
    <property type="match status" value="1"/>
</dbReference>
<evidence type="ECO:0000256" key="9">
    <source>
        <dbReference type="SAM" id="MobiDB-lite"/>
    </source>
</evidence>
<dbReference type="SUPFAM" id="SSF46689">
    <property type="entry name" value="Homeodomain-like"/>
    <property type="match status" value="1"/>
</dbReference>
<dbReference type="Pfam" id="PF00046">
    <property type="entry name" value="Homeodomain"/>
    <property type="match status" value="1"/>
</dbReference>
<feature type="domain" description="Homeobox" evidence="10">
    <location>
        <begin position="217"/>
        <end position="277"/>
    </location>
</feature>
<keyword evidence="5 7" id="KW-0539">Nucleus</keyword>
<comment type="similarity">
    <text evidence="6">Belongs to the Msh homeobox family.</text>
</comment>
<feature type="compositionally biased region" description="Acidic residues" evidence="9">
    <location>
        <begin position="142"/>
        <end position="160"/>
    </location>
</feature>
<dbReference type="CDD" id="cd00086">
    <property type="entry name" value="homeodomain"/>
    <property type="match status" value="1"/>
</dbReference>
<comment type="subcellular location">
    <subcellularLocation>
        <location evidence="1 7 8">Nucleus</location>
    </subcellularLocation>
</comment>
<dbReference type="RefSeq" id="XP_005099856.1">
    <property type="nucleotide sequence ID" value="XM_005099799.1"/>
</dbReference>
<proteinExistence type="inferred from homology"/>
<dbReference type="InterPro" id="IPR001356">
    <property type="entry name" value="HD"/>
</dbReference>
<evidence type="ECO:0000256" key="1">
    <source>
        <dbReference type="ARBA" id="ARBA00004123"/>
    </source>
</evidence>
<organism evidence="11 12">
    <name type="scientific">Aplysia californica</name>
    <name type="common">California sea hare</name>
    <dbReference type="NCBI Taxonomy" id="6500"/>
    <lineage>
        <taxon>Eukaryota</taxon>
        <taxon>Metazoa</taxon>
        <taxon>Spiralia</taxon>
        <taxon>Lophotrochozoa</taxon>
        <taxon>Mollusca</taxon>
        <taxon>Gastropoda</taxon>
        <taxon>Heterobranchia</taxon>
        <taxon>Euthyneura</taxon>
        <taxon>Tectipleura</taxon>
        <taxon>Aplysiida</taxon>
        <taxon>Aplysioidea</taxon>
        <taxon>Aplysiidae</taxon>
        <taxon>Aplysia</taxon>
    </lineage>
</organism>